<comment type="caution">
    <text evidence="9">The sequence shown here is derived from an EMBL/GenBank/DDBJ whole genome shotgun (WGS) entry which is preliminary data.</text>
</comment>
<accession>A0A8J7U351</accession>
<evidence type="ECO:0000256" key="2">
    <source>
        <dbReference type="ARBA" id="ARBA00006676"/>
    </source>
</evidence>
<feature type="region of interest" description="Disordered" evidence="7">
    <location>
        <begin position="843"/>
        <end position="864"/>
    </location>
</feature>
<evidence type="ECO:0000256" key="3">
    <source>
        <dbReference type="ARBA" id="ARBA00012784"/>
    </source>
</evidence>
<dbReference type="RefSeq" id="WP_207859083.1">
    <property type="nucleotide sequence ID" value="NZ_JAFREP010000009.1"/>
</dbReference>
<evidence type="ECO:0000256" key="1">
    <source>
        <dbReference type="ARBA" id="ARBA00001947"/>
    </source>
</evidence>
<dbReference type="InterPro" id="IPR032466">
    <property type="entry name" value="Metal_Hydrolase"/>
</dbReference>
<name>A0A8J7U351_9BACT</name>
<comment type="cofactor">
    <cofactor evidence="1">
        <name>Zn(2+)</name>
        <dbReference type="ChEBI" id="CHEBI:29105"/>
    </cofactor>
</comment>
<dbReference type="EC" id="3.5.4.4" evidence="3"/>
<evidence type="ECO:0000256" key="6">
    <source>
        <dbReference type="ARBA" id="ARBA00022833"/>
    </source>
</evidence>
<dbReference type="GO" id="GO:0004000">
    <property type="term" value="F:adenosine deaminase activity"/>
    <property type="evidence" value="ECO:0007669"/>
    <property type="project" value="TreeGrafter"/>
</dbReference>
<feature type="compositionally biased region" description="Basic and acidic residues" evidence="7">
    <location>
        <begin position="849"/>
        <end position="864"/>
    </location>
</feature>
<dbReference type="GO" id="GO:0046872">
    <property type="term" value="F:metal ion binding"/>
    <property type="evidence" value="ECO:0007669"/>
    <property type="project" value="UniProtKB-KW"/>
</dbReference>
<evidence type="ECO:0000256" key="7">
    <source>
        <dbReference type="SAM" id="MobiDB-lite"/>
    </source>
</evidence>
<evidence type="ECO:0000313" key="10">
    <source>
        <dbReference type="Proteomes" id="UP000664417"/>
    </source>
</evidence>
<dbReference type="InterPro" id="IPR006330">
    <property type="entry name" value="Ado/ade_deaminase"/>
</dbReference>
<feature type="domain" description="Adenosine deaminase" evidence="8">
    <location>
        <begin position="740"/>
        <end position="833"/>
    </location>
</feature>
<keyword evidence="4" id="KW-0479">Metal-binding</keyword>
<dbReference type="SUPFAM" id="SSF51556">
    <property type="entry name" value="Metallo-dependent hydrolases"/>
    <property type="match status" value="1"/>
</dbReference>
<sequence>MSQPLAFYSWLRTFRLLEPGLCGFDTASQPKESRWLWQAAKGKAGIEETSVGQRLVAQLLAIDTHPLDGLFQLADALVTFGDGRPRCTDQDTWQSLNLHIDIDLIIAARLGRDFLPQHAPRLEASLAWPSVLAVESFCDNLVQSQELIDTHVHLSTALPLTFYWVALMAEFAPVGHILTSVPNHAAWEDALLDAVAIRRRLARWLTGRDPDQLVPHLLDWDDDPFDEDDPVAEPFADCLLVHLFPHRRTRLAQNPVLGERLLLWFLLAVHIRDQYDAPNVGAGRTQLDPCPETLRKDVLRYLRIRNSFIRELTYRPLETGLDYFRQFFKIPRAMTETRTSRANRERVGRRRRAFLAFERFRMRHALRYQFSDPTDAPWARDHGFGLNREDFAQTTPWRPPRQVELRISSTNSSLQKRHLHALLMGYRDFLEHDLDAPLLRLGLIFHTHKRPFYKDMPDKQSHELEGILSILEEEPDLRPFVVGLDACSSERDLSPRHLRAFFGLRPPQTDSPPPGLGRLSPTNGDFFHGASRWDWLAQRIARSAGMVPIRLRRTCHAGEDFHDLLSGLRWMDDSVVMLNLRPGERLGHGIALAWLPREWYRDGHRHVTKPRGDHLVDLLWARRLLSETLPRLKWTPDLDLLNKLDYLLRALLSTCDLAAPNLDQSLQTCTDQYYDALSDQALLTPLFQARAQWHPADPKSAGNGKPKRAADLLGELISVTVNDDYIALVEACRARVRTRIVAGDIVLELCPTSNRYIGGFARYADLPYTNLNQYGLAGGEQLAEPVLVSINTDNPGLFRTTIAHEYRLLGEGLRARGHGPREVARWLEEARQAALASAFIPPWSPPSKPEMRARLDRLSGKGPR</sequence>
<dbReference type="Gene3D" id="3.20.20.140">
    <property type="entry name" value="Metal-dependent hydrolases"/>
    <property type="match status" value="2"/>
</dbReference>
<dbReference type="AlphaFoldDB" id="A0A8J7U351"/>
<dbReference type="InterPro" id="IPR001365">
    <property type="entry name" value="A_deaminase_dom"/>
</dbReference>
<organism evidence="9 10">
    <name type="scientific">Acanthopleuribacter pedis</name>
    <dbReference type="NCBI Taxonomy" id="442870"/>
    <lineage>
        <taxon>Bacteria</taxon>
        <taxon>Pseudomonadati</taxon>
        <taxon>Acidobacteriota</taxon>
        <taxon>Holophagae</taxon>
        <taxon>Acanthopleuribacterales</taxon>
        <taxon>Acanthopleuribacteraceae</taxon>
        <taxon>Acanthopleuribacter</taxon>
    </lineage>
</organism>
<evidence type="ECO:0000256" key="5">
    <source>
        <dbReference type="ARBA" id="ARBA00022801"/>
    </source>
</evidence>
<keyword evidence="6" id="KW-0862">Zinc</keyword>
<gene>
    <name evidence="9" type="ORF">J3U88_12390</name>
</gene>
<keyword evidence="5" id="KW-0378">Hydrolase</keyword>
<reference evidence="9" key="1">
    <citation type="submission" date="2021-03" db="EMBL/GenBank/DDBJ databases">
        <authorList>
            <person name="Wang G."/>
        </authorList>
    </citation>
    <scope>NUCLEOTIDE SEQUENCE</scope>
    <source>
        <strain evidence="9">KCTC 12899</strain>
    </source>
</reference>
<dbReference type="EMBL" id="JAFREP010000009">
    <property type="protein sequence ID" value="MBO1319262.1"/>
    <property type="molecule type" value="Genomic_DNA"/>
</dbReference>
<dbReference type="PANTHER" id="PTHR11409">
    <property type="entry name" value="ADENOSINE DEAMINASE"/>
    <property type="match status" value="1"/>
</dbReference>
<evidence type="ECO:0000313" key="9">
    <source>
        <dbReference type="EMBL" id="MBO1319262.1"/>
    </source>
</evidence>
<dbReference type="Pfam" id="PF00962">
    <property type="entry name" value="A_deaminase"/>
    <property type="match status" value="1"/>
</dbReference>
<dbReference type="GO" id="GO:0006154">
    <property type="term" value="P:adenosine catabolic process"/>
    <property type="evidence" value="ECO:0007669"/>
    <property type="project" value="TreeGrafter"/>
</dbReference>
<protein>
    <recommendedName>
        <fullName evidence="3">adenosine deaminase</fullName>
        <ecNumber evidence="3">3.5.4.4</ecNumber>
    </recommendedName>
</protein>
<dbReference type="PANTHER" id="PTHR11409:SF43">
    <property type="entry name" value="ADENOSINE DEAMINASE"/>
    <property type="match status" value="1"/>
</dbReference>
<evidence type="ECO:0000256" key="4">
    <source>
        <dbReference type="ARBA" id="ARBA00022723"/>
    </source>
</evidence>
<comment type="similarity">
    <text evidence="2">Belongs to the metallo-dependent hydrolases superfamily. Adenosine and AMP deaminases family.</text>
</comment>
<dbReference type="GO" id="GO:0046103">
    <property type="term" value="P:inosine biosynthetic process"/>
    <property type="evidence" value="ECO:0007669"/>
    <property type="project" value="TreeGrafter"/>
</dbReference>
<dbReference type="GO" id="GO:0005829">
    <property type="term" value="C:cytosol"/>
    <property type="evidence" value="ECO:0007669"/>
    <property type="project" value="TreeGrafter"/>
</dbReference>
<proteinExistence type="inferred from homology"/>
<keyword evidence="10" id="KW-1185">Reference proteome</keyword>
<dbReference type="GO" id="GO:0043103">
    <property type="term" value="P:hypoxanthine salvage"/>
    <property type="evidence" value="ECO:0007669"/>
    <property type="project" value="TreeGrafter"/>
</dbReference>
<evidence type="ECO:0000259" key="8">
    <source>
        <dbReference type="Pfam" id="PF00962"/>
    </source>
</evidence>
<dbReference type="Proteomes" id="UP000664417">
    <property type="component" value="Unassembled WGS sequence"/>
</dbReference>